<evidence type="ECO:0000256" key="1">
    <source>
        <dbReference type="ARBA" id="ARBA00022737"/>
    </source>
</evidence>
<keyword evidence="3 6" id="KW-0067">ATP-binding</keyword>
<keyword evidence="1" id="KW-0677">Repeat</keyword>
<dbReference type="GO" id="GO:0005524">
    <property type="term" value="F:ATP binding"/>
    <property type="evidence" value="ECO:0007669"/>
    <property type="project" value="UniProtKB-KW"/>
</dbReference>
<protein>
    <submittedName>
        <fullName evidence="6">ATP-binding cassette domain-containing protein</fullName>
    </submittedName>
</protein>
<dbReference type="Gene3D" id="3.40.50.300">
    <property type="entry name" value="P-loop containing nucleotide triphosphate hydrolases"/>
    <property type="match status" value="2"/>
</dbReference>
<dbReference type="InterPro" id="IPR003439">
    <property type="entry name" value="ABC_transporter-like_ATP-bd"/>
</dbReference>
<dbReference type="GO" id="GO:0016887">
    <property type="term" value="F:ATP hydrolysis activity"/>
    <property type="evidence" value="ECO:0007669"/>
    <property type="project" value="InterPro"/>
</dbReference>
<sequence length="499" mass="57013">MLLTIQHLSIHHQKDLRTLVQDLSLRIHTGDKVAIIGEEGNGKSSLLQLLLQEPAPDHLLVEGTIQRHFSAPVYLPQTLPKALAELSLNDYFFADPDELDYGLVYRYADQLGFDSQRLSSLQSLASLSGGETLKIQLIRALASPADIFFLDEPSNDLDLDSLLWLEHFVATCPQAVVFVSHDEDFLNHTATKIIHLESLKRKQVAKTQVWQGNYPAYKEDRKQRYGKQKQQAQNERKEFEKTMDKHRRQKAQVRHSLINTHDATAGRLVAKKMKQVLGRERRFEQQREELTQAPLDEEAIQLFFSNIQPLPAKKSLLKWGEFTLPTEEHLHAQDKIGIIGANGIGKSTLLKRIYQEMLTKTDIRPGYMPQQYQEMLPDLETPLQFLCPSGDQLQEQKALTHLAQLQFTRQEVHHAISDLSGGQQAKLLLLKLVLDQANLLLLDEPSRNFSPTSQPQIRQLFQNYPGAIIAVSHDRRFLHQVCDRVYRLTEAGLVPVDNF</sequence>
<feature type="region of interest" description="Disordered" evidence="4">
    <location>
        <begin position="220"/>
        <end position="252"/>
    </location>
</feature>
<feature type="domain" description="ABC transporter" evidence="5">
    <location>
        <begin position="5"/>
        <end position="223"/>
    </location>
</feature>
<reference evidence="6 7" key="1">
    <citation type="submission" date="2019-12" db="EMBL/GenBank/DDBJ databases">
        <title>Microbes associate with the intestines of laboratory mice.</title>
        <authorList>
            <person name="Navarre W."/>
            <person name="Wong E."/>
        </authorList>
    </citation>
    <scope>NUCLEOTIDE SEQUENCE [LARGE SCALE GENOMIC DNA]</scope>
    <source>
        <strain evidence="6 7">NM51_B2-22</strain>
    </source>
</reference>
<dbReference type="InterPro" id="IPR003593">
    <property type="entry name" value="AAA+_ATPase"/>
</dbReference>
<dbReference type="InterPro" id="IPR050611">
    <property type="entry name" value="ABCF"/>
</dbReference>
<dbReference type="PROSITE" id="PS50893">
    <property type="entry name" value="ABC_TRANSPORTER_2"/>
    <property type="match status" value="1"/>
</dbReference>
<evidence type="ECO:0000256" key="4">
    <source>
        <dbReference type="SAM" id="MobiDB-lite"/>
    </source>
</evidence>
<evidence type="ECO:0000256" key="2">
    <source>
        <dbReference type="ARBA" id="ARBA00022741"/>
    </source>
</evidence>
<dbReference type="SMART" id="SM00382">
    <property type="entry name" value="AAA"/>
    <property type="match status" value="2"/>
</dbReference>
<dbReference type="AlphaFoldDB" id="A0A7X3KCE1"/>
<dbReference type="PANTHER" id="PTHR19211:SF14">
    <property type="entry name" value="ATP-BINDING CASSETTE SUB-FAMILY F MEMBER 1"/>
    <property type="match status" value="1"/>
</dbReference>
<name>A0A7X3KCE1_9STRE</name>
<dbReference type="SUPFAM" id="SSF52540">
    <property type="entry name" value="P-loop containing nucleoside triphosphate hydrolases"/>
    <property type="match status" value="2"/>
</dbReference>
<dbReference type="InterPro" id="IPR027417">
    <property type="entry name" value="P-loop_NTPase"/>
</dbReference>
<dbReference type="EMBL" id="WSRS01000096">
    <property type="protein sequence ID" value="MVX59621.1"/>
    <property type="molecule type" value="Genomic_DNA"/>
</dbReference>
<dbReference type="Pfam" id="PF00005">
    <property type="entry name" value="ABC_tran"/>
    <property type="match status" value="2"/>
</dbReference>
<organism evidence="6 7">
    <name type="scientific">Streptococcus danieliae</name>
    <dbReference type="NCBI Taxonomy" id="747656"/>
    <lineage>
        <taxon>Bacteria</taxon>
        <taxon>Bacillati</taxon>
        <taxon>Bacillota</taxon>
        <taxon>Bacilli</taxon>
        <taxon>Lactobacillales</taxon>
        <taxon>Streptococcaceae</taxon>
        <taxon>Streptococcus</taxon>
    </lineage>
</organism>
<keyword evidence="2" id="KW-0547">Nucleotide-binding</keyword>
<gene>
    <name evidence="6" type="ORF">E5983_08275</name>
</gene>
<dbReference type="Proteomes" id="UP000461595">
    <property type="component" value="Unassembled WGS sequence"/>
</dbReference>
<evidence type="ECO:0000256" key="3">
    <source>
        <dbReference type="ARBA" id="ARBA00022840"/>
    </source>
</evidence>
<evidence type="ECO:0000313" key="7">
    <source>
        <dbReference type="Proteomes" id="UP000461595"/>
    </source>
</evidence>
<dbReference type="InterPro" id="IPR017871">
    <property type="entry name" value="ABC_transporter-like_CS"/>
</dbReference>
<evidence type="ECO:0000313" key="6">
    <source>
        <dbReference type="EMBL" id="MVX59621.1"/>
    </source>
</evidence>
<comment type="caution">
    <text evidence="6">The sequence shown here is derived from an EMBL/GenBank/DDBJ whole genome shotgun (WGS) entry which is preliminary data.</text>
</comment>
<accession>A0A7X3KCE1</accession>
<evidence type="ECO:0000259" key="5">
    <source>
        <dbReference type="PROSITE" id="PS50893"/>
    </source>
</evidence>
<dbReference type="RefSeq" id="WP_202056643.1">
    <property type="nucleotide sequence ID" value="NZ_WSRS01000096.1"/>
</dbReference>
<feature type="compositionally biased region" description="Basic and acidic residues" evidence="4">
    <location>
        <begin position="234"/>
        <end position="243"/>
    </location>
</feature>
<dbReference type="PANTHER" id="PTHR19211">
    <property type="entry name" value="ATP-BINDING TRANSPORT PROTEIN-RELATED"/>
    <property type="match status" value="1"/>
</dbReference>
<proteinExistence type="predicted"/>
<dbReference type="PROSITE" id="PS00211">
    <property type="entry name" value="ABC_TRANSPORTER_1"/>
    <property type="match status" value="1"/>
</dbReference>